<name>A0A5A9N6P4_9TELE</name>
<dbReference type="PANTHER" id="PTHR11937">
    <property type="entry name" value="ACTIN"/>
    <property type="match status" value="1"/>
</dbReference>
<gene>
    <name evidence="1" type="ORF">E1301_Tti000701</name>
</gene>
<dbReference type="InterPro" id="IPR004000">
    <property type="entry name" value="Actin"/>
</dbReference>
<dbReference type="InterPro" id="IPR043129">
    <property type="entry name" value="ATPase_NBD"/>
</dbReference>
<evidence type="ECO:0000313" key="2">
    <source>
        <dbReference type="Proteomes" id="UP000324632"/>
    </source>
</evidence>
<protein>
    <submittedName>
        <fullName evidence="1">Actin-related protein 3B ARP3-beta</fullName>
    </submittedName>
</protein>
<sequence>MTFGCSLAEGLFSLQFANPDFMQPISDMVDEVIQNCPIDVRRPLYKNIVLSGSSTMFCDFGRKLQRDLKRMVDARLKLSEVLSGGRIKPKPIEVHVISNHMQRYAVCFVDPCWHLR</sequence>
<organism evidence="1 2">
    <name type="scientific">Triplophysa tibetana</name>
    <dbReference type="NCBI Taxonomy" id="1572043"/>
    <lineage>
        <taxon>Eukaryota</taxon>
        <taxon>Metazoa</taxon>
        <taxon>Chordata</taxon>
        <taxon>Craniata</taxon>
        <taxon>Vertebrata</taxon>
        <taxon>Euteleostomi</taxon>
        <taxon>Actinopterygii</taxon>
        <taxon>Neopterygii</taxon>
        <taxon>Teleostei</taxon>
        <taxon>Ostariophysi</taxon>
        <taxon>Cypriniformes</taxon>
        <taxon>Nemacheilidae</taxon>
        <taxon>Triplophysa</taxon>
    </lineage>
</organism>
<comment type="caution">
    <text evidence="1">The sequence shown here is derived from an EMBL/GenBank/DDBJ whole genome shotgun (WGS) entry which is preliminary data.</text>
</comment>
<dbReference type="Gene3D" id="3.30.420.40">
    <property type="match status" value="1"/>
</dbReference>
<dbReference type="AlphaFoldDB" id="A0A5A9N6P4"/>
<dbReference type="SUPFAM" id="SSF53067">
    <property type="entry name" value="Actin-like ATPase domain"/>
    <property type="match status" value="1"/>
</dbReference>
<evidence type="ECO:0000313" key="1">
    <source>
        <dbReference type="EMBL" id="KAA0704983.1"/>
    </source>
</evidence>
<accession>A0A5A9N6P4</accession>
<dbReference type="EMBL" id="SOYY01000022">
    <property type="protein sequence ID" value="KAA0704983.1"/>
    <property type="molecule type" value="Genomic_DNA"/>
</dbReference>
<keyword evidence="2" id="KW-1185">Reference proteome</keyword>
<dbReference type="Pfam" id="PF00022">
    <property type="entry name" value="Actin"/>
    <property type="match status" value="1"/>
</dbReference>
<proteinExistence type="predicted"/>
<reference evidence="1 2" key="1">
    <citation type="journal article" date="2019" name="Mol. Ecol. Resour.">
        <title>Chromosome-level genome assembly of Triplophysa tibetana, a fish adapted to the harsh high-altitude environment of the Tibetan Plateau.</title>
        <authorList>
            <person name="Yang X."/>
            <person name="Liu H."/>
            <person name="Ma Z."/>
            <person name="Zou Y."/>
            <person name="Zou M."/>
            <person name="Mao Y."/>
            <person name="Li X."/>
            <person name="Wang H."/>
            <person name="Chen T."/>
            <person name="Wang W."/>
            <person name="Yang R."/>
        </authorList>
    </citation>
    <scope>NUCLEOTIDE SEQUENCE [LARGE SCALE GENOMIC DNA]</scope>
    <source>
        <strain evidence="1">TTIB1903HZAU</strain>
        <tissue evidence="1">Muscle</tissue>
    </source>
</reference>
<dbReference type="Proteomes" id="UP000324632">
    <property type="component" value="Chromosome 22"/>
</dbReference>